<evidence type="ECO:0000313" key="2">
    <source>
        <dbReference type="EMBL" id="CAI8745167.1"/>
    </source>
</evidence>
<organism evidence="2 3">
    <name type="scientific">Methylocaldum szegediense</name>
    <dbReference type="NCBI Taxonomy" id="73780"/>
    <lineage>
        <taxon>Bacteria</taxon>
        <taxon>Pseudomonadati</taxon>
        <taxon>Pseudomonadota</taxon>
        <taxon>Gammaproteobacteria</taxon>
        <taxon>Methylococcales</taxon>
        <taxon>Methylococcaceae</taxon>
        <taxon>Methylocaldum</taxon>
    </lineage>
</organism>
<dbReference type="Pfam" id="PF02405">
    <property type="entry name" value="MlaE"/>
    <property type="match status" value="1"/>
</dbReference>
<keyword evidence="1" id="KW-0812">Transmembrane</keyword>
<accession>A0ABN8WXJ1</accession>
<feature type="transmembrane region" description="Helical" evidence="1">
    <location>
        <begin position="266"/>
        <end position="294"/>
    </location>
</feature>
<sequence>MAQQRSPDQGFTPSIEKITVSDRRILRLKGGWNLRGLSTDSRSLREQLKAYARDETWEWDIRDVAALDSAGAFLLWRAWGERLPDKLQVRPEQASTFSRLQQWSARPFEPIVRQPKPVGERIRGLVSAGTDHLTSLVSILGQLILDVGHLLRHPSDVPWREISAAIHETGGRALGITALVGFLIGIVVSYLSSLQLQAFGAQIYIVNILGLSIIRELGPLLAAILVAGRSGSAMTARIGVMRVTQELDALEALGISRSLRLVFPKVVALAIALPLLVVWTDAIALLGGSIAAHFELGVGYYQFVTKLPDAVPVANFAIGFGKGAVFGLFIAVLACHFGLRIEPNTESLGNETTRSVVASITLVILIDAVFAILFRNIGL</sequence>
<dbReference type="EMBL" id="OX458333">
    <property type="protein sequence ID" value="CAI8745167.1"/>
    <property type="molecule type" value="Genomic_DNA"/>
</dbReference>
<keyword evidence="3" id="KW-1185">Reference proteome</keyword>
<feature type="transmembrane region" description="Helical" evidence="1">
    <location>
        <begin position="356"/>
        <end position="374"/>
    </location>
</feature>
<feature type="transmembrane region" description="Helical" evidence="1">
    <location>
        <begin position="173"/>
        <end position="191"/>
    </location>
</feature>
<keyword evidence="1" id="KW-1133">Transmembrane helix</keyword>
<reference evidence="2 3" key="1">
    <citation type="submission" date="2023-03" db="EMBL/GenBank/DDBJ databases">
        <authorList>
            <person name="Pearce D."/>
        </authorList>
    </citation>
    <scope>NUCLEOTIDE SEQUENCE [LARGE SCALE GENOMIC DNA]</scope>
    <source>
        <strain evidence="2">Msz</strain>
    </source>
</reference>
<evidence type="ECO:0000256" key="1">
    <source>
        <dbReference type="SAM" id="Phobius"/>
    </source>
</evidence>
<keyword evidence="1" id="KW-0472">Membrane</keyword>
<proteinExistence type="predicted"/>
<feature type="transmembrane region" description="Helical" evidence="1">
    <location>
        <begin position="314"/>
        <end position="335"/>
    </location>
</feature>
<dbReference type="Proteomes" id="UP001162030">
    <property type="component" value="Chromosome"/>
</dbReference>
<evidence type="ECO:0000313" key="3">
    <source>
        <dbReference type="Proteomes" id="UP001162030"/>
    </source>
</evidence>
<dbReference type="RefSeq" id="WP_084162115.1">
    <property type="nucleotide sequence ID" value="NZ_OX458333.1"/>
</dbReference>
<gene>
    <name evidence="2" type="ORF">MSZNOR_0543</name>
</gene>
<dbReference type="PANTHER" id="PTHR30188:SF3">
    <property type="entry name" value="ABC TRANSPORTER PERMEASE"/>
    <property type="match status" value="1"/>
</dbReference>
<dbReference type="InterPro" id="IPR030802">
    <property type="entry name" value="Permease_MalE"/>
</dbReference>
<protein>
    <submittedName>
        <fullName evidence="2">Phospholipid/cholesterol/gamma-HCH transport system permease protein</fullName>
    </submittedName>
</protein>
<dbReference type="PANTHER" id="PTHR30188">
    <property type="entry name" value="ABC TRANSPORTER PERMEASE PROTEIN-RELATED"/>
    <property type="match status" value="1"/>
</dbReference>
<feature type="transmembrane region" description="Helical" evidence="1">
    <location>
        <begin position="203"/>
        <end position="227"/>
    </location>
</feature>
<name>A0ABN8WXJ1_9GAMM</name>